<dbReference type="Gene3D" id="2.60.120.620">
    <property type="entry name" value="q2cbj1_9rhob like domain"/>
    <property type="match status" value="1"/>
</dbReference>
<feature type="signal peptide" evidence="2">
    <location>
        <begin position="1"/>
        <end position="19"/>
    </location>
</feature>
<dbReference type="AlphaFoldDB" id="A0A9W7CGB0"/>
<evidence type="ECO:0000256" key="2">
    <source>
        <dbReference type="SAM" id="SignalP"/>
    </source>
</evidence>
<keyword evidence="1" id="KW-0560">Oxidoreductase</keyword>
<evidence type="ECO:0000313" key="5">
    <source>
        <dbReference type="Proteomes" id="UP001165122"/>
    </source>
</evidence>
<comment type="caution">
    <text evidence="4">The sequence shown here is derived from an EMBL/GenBank/DDBJ whole genome shotgun (WGS) entry which is preliminary data.</text>
</comment>
<dbReference type="GO" id="GO:0016491">
    <property type="term" value="F:oxidoreductase activity"/>
    <property type="evidence" value="ECO:0007669"/>
    <property type="project" value="UniProtKB-KW"/>
</dbReference>
<evidence type="ECO:0000256" key="1">
    <source>
        <dbReference type="RuleBase" id="RU003682"/>
    </source>
</evidence>
<proteinExistence type="inferred from homology"/>
<dbReference type="InterPro" id="IPR044862">
    <property type="entry name" value="Pro_4_hyd_alph_FE2OG_OXY"/>
</dbReference>
<dbReference type="Proteomes" id="UP001165122">
    <property type="component" value="Unassembled WGS sequence"/>
</dbReference>
<gene>
    <name evidence="4" type="ORF">TrLO_g13156</name>
</gene>
<sequence>MRLAVATTLLALYCTLQHANPLKLPAPTQQIIITKSAISSGVTPSSLPPNLLVHSLDEPYSHVHLIVQNKKKKFTQRQLDELSLELAVTLDDTIPNDKSVLITASNIDPNNKPIDPKSIIKKARTKHLKTHSLDTPMNTLPWPSSSPFSLSACKIVEHASIDKSPTDDDTSEIVSIDGLVCSSLRSSLLDLLSPSDVEKREKKIDSIFWKKGAYDDVAGEDGKGYGLNDEMMIALNSDNVEPSAITELGRRVKGYLEDVNDGCPIRLTKLPSSVFGPHVAPLGGNAPTHSDGSTFDWHIDGDPSLTPPGAFRDYYGLYNNRVGGDKPRFVSALVYLNEDWKEEWEGGTEFLDLPSEETYKTRVKPGRVVLLDSDITHRVTTPNKLAGEDRPRYSIVLKLLIRKERKTKKSEDNVVVLARKTPDDKYIGSAKA</sequence>
<dbReference type="Pfam" id="PF13640">
    <property type="entry name" value="2OG-FeII_Oxy_3"/>
    <property type="match status" value="1"/>
</dbReference>
<evidence type="ECO:0000313" key="4">
    <source>
        <dbReference type="EMBL" id="GMI05233.1"/>
    </source>
</evidence>
<name>A0A9W7CGB0_9STRA</name>
<keyword evidence="2" id="KW-0732">Signal</keyword>
<dbReference type="OrthoDB" id="5952526at2759"/>
<feature type="chain" id="PRO_5040808035" description="Fe2OG dioxygenase domain-containing protein" evidence="2">
    <location>
        <begin position="20"/>
        <end position="432"/>
    </location>
</feature>
<organism evidence="4 5">
    <name type="scientific">Triparma laevis f. longispina</name>
    <dbReference type="NCBI Taxonomy" id="1714387"/>
    <lineage>
        <taxon>Eukaryota</taxon>
        <taxon>Sar</taxon>
        <taxon>Stramenopiles</taxon>
        <taxon>Ochrophyta</taxon>
        <taxon>Bolidophyceae</taxon>
        <taxon>Parmales</taxon>
        <taxon>Triparmaceae</taxon>
        <taxon>Triparma</taxon>
    </lineage>
</organism>
<keyword evidence="1" id="KW-0408">Iron</keyword>
<protein>
    <recommendedName>
        <fullName evidence="3">Fe2OG dioxygenase domain-containing protein</fullName>
    </recommendedName>
</protein>
<keyword evidence="5" id="KW-1185">Reference proteome</keyword>
<keyword evidence="1" id="KW-0479">Metal-binding</keyword>
<dbReference type="EMBL" id="BRXW01000082">
    <property type="protein sequence ID" value="GMI05233.1"/>
    <property type="molecule type" value="Genomic_DNA"/>
</dbReference>
<dbReference type="GO" id="GO:0046872">
    <property type="term" value="F:metal ion binding"/>
    <property type="evidence" value="ECO:0007669"/>
    <property type="project" value="UniProtKB-KW"/>
</dbReference>
<dbReference type="InterPro" id="IPR005123">
    <property type="entry name" value="Oxoglu/Fe-dep_dioxygenase_dom"/>
</dbReference>
<comment type="similarity">
    <text evidence="1">Belongs to the iron/ascorbate-dependent oxidoreductase family.</text>
</comment>
<evidence type="ECO:0000259" key="3">
    <source>
        <dbReference type="PROSITE" id="PS51471"/>
    </source>
</evidence>
<reference evidence="5" key="1">
    <citation type="journal article" date="2023" name="Commun. Biol.">
        <title>Genome analysis of Parmales, the sister group of diatoms, reveals the evolutionary specialization of diatoms from phago-mixotrophs to photoautotrophs.</title>
        <authorList>
            <person name="Ban H."/>
            <person name="Sato S."/>
            <person name="Yoshikawa S."/>
            <person name="Yamada K."/>
            <person name="Nakamura Y."/>
            <person name="Ichinomiya M."/>
            <person name="Sato N."/>
            <person name="Blanc-Mathieu R."/>
            <person name="Endo H."/>
            <person name="Kuwata A."/>
            <person name="Ogata H."/>
        </authorList>
    </citation>
    <scope>NUCLEOTIDE SEQUENCE [LARGE SCALE GENOMIC DNA]</scope>
    <source>
        <strain evidence="5">NIES 3700</strain>
    </source>
</reference>
<accession>A0A9W7CGB0</accession>
<feature type="domain" description="Fe2OG dioxygenase" evidence="3">
    <location>
        <begin position="277"/>
        <end position="403"/>
    </location>
</feature>
<dbReference type="PROSITE" id="PS51471">
    <property type="entry name" value="FE2OG_OXY"/>
    <property type="match status" value="1"/>
</dbReference>